<dbReference type="OrthoDB" id="2222975at2"/>
<dbReference type="PROSITE" id="PS51257">
    <property type="entry name" value="PROKAR_LIPOPROTEIN"/>
    <property type="match status" value="1"/>
</dbReference>
<dbReference type="EMBL" id="JPFW01000007">
    <property type="protein sequence ID" value="KEQ40328.1"/>
    <property type="molecule type" value="Genomic_DNA"/>
</dbReference>
<name>A0A081QBK5_STRMT</name>
<dbReference type="PATRIC" id="fig|28037.97.peg.507"/>
<evidence type="ECO:0008006" key="3">
    <source>
        <dbReference type="Google" id="ProtNLM"/>
    </source>
</evidence>
<evidence type="ECO:0000313" key="2">
    <source>
        <dbReference type="Proteomes" id="UP000028030"/>
    </source>
</evidence>
<organism evidence="1 2">
    <name type="scientific">Streptococcus mitis</name>
    <dbReference type="NCBI Taxonomy" id="28037"/>
    <lineage>
        <taxon>Bacteria</taxon>
        <taxon>Bacillati</taxon>
        <taxon>Bacillota</taxon>
        <taxon>Bacilli</taxon>
        <taxon>Lactobacillales</taxon>
        <taxon>Streptococcaceae</taxon>
        <taxon>Streptococcus</taxon>
        <taxon>Streptococcus mitis group</taxon>
    </lineage>
</organism>
<proteinExistence type="predicted"/>
<dbReference type="Proteomes" id="UP000028030">
    <property type="component" value="Unassembled WGS sequence"/>
</dbReference>
<sequence length="87" mass="9861">MKKTAISIFALLVLGVSCLFLFSQQSYKKTVVQYYANDQNLPNRITYSEYSDKREANYGGTLNITSIKKANDGVYATYEGQLTPLQY</sequence>
<reference evidence="1 2" key="1">
    <citation type="submission" date="2014-05" db="EMBL/GenBank/DDBJ databases">
        <authorList>
            <person name="Daugherty S.C."/>
            <person name="Tallon L.J."/>
            <person name="Sadzewicz L."/>
            <person name="Kilian M."/>
            <person name="Tettelin H."/>
        </authorList>
    </citation>
    <scope>NUCLEOTIDE SEQUENCE [LARGE SCALE GENOMIC DNA]</scope>
    <source>
        <strain evidence="1 2">SK642</strain>
    </source>
</reference>
<evidence type="ECO:0000313" key="1">
    <source>
        <dbReference type="EMBL" id="KEQ40328.1"/>
    </source>
</evidence>
<protein>
    <recommendedName>
        <fullName evidence="3">Lipoprotein</fullName>
    </recommendedName>
</protein>
<accession>A0A081QBK5</accession>
<gene>
    <name evidence="1" type="ORF">SK642_0560</name>
</gene>
<dbReference type="AlphaFoldDB" id="A0A081QBK5"/>
<comment type="caution">
    <text evidence="1">The sequence shown here is derived from an EMBL/GenBank/DDBJ whole genome shotgun (WGS) entry which is preliminary data.</text>
</comment>